<dbReference type="EMBL" id="WIBF01000001">
    <property type="protein sequence ID" value="MQQ06893.1"/>
    <property type="molecule type" value="Genomic_DNA"/>
</dbReference>
<keyword evidence="5" id="KW-1185">Reference proteome</keyword>
<gene>
    <name evidence="4" type="ORF">GFB49_00340</name>
</gene>
<dbReference type="SUPFAM" id="SSF51679">
    <property type="entry name" value="Bacterial luciferase-like"/>
    <property type="match status" value="1"/>
</dbReference>
<dbReference type="AlphaFoldDB" id="A0A843YC40"/>
<keyword evidence="1" id="KW-0560">Oxidoreductase</keyword>
<dbReference type="Gene3D" id="3.20.20.30">
    <property type="entry name" value="Luciferase-like domain"/>
    <property type="match status" value="1"/>
</dbReference>
<dbReference type="InterPro" id="IPR036661">
    <property type="entry name" value="Luciferase-like_sf"/>
</dbReference>
<reference evidence="4 5" key="1">
    <citation type="submission" date="2019-10" db="EMBL/GenBank/DDBJ databases">
        <title>Epibacterium sp. nov., isolated from seawater.</title>
        <authorList>
            <person name="Zhang X."/>
            <person name="Li N."/>
        </authorList>
    </citation>
    <scope>NUCLEOTIDE SEQUENCE [LARGE SCALE GENOMIC DNA]</scope>
    <source>
        <strain evidence="4 5">SM1979</strain>
    </source>
</reference>
<dbReference type="Proteomes" id="UP000444174">
    <property type="component" value="Unassembled WGS sequence"/>
</dbReference>
<feature type="domain" description="Luciferase-like" evidence="3">
    <location>
        <begin position="1"/>
        <end position="314"/>
    </location>
</feature>
<dbReference type="PANTHER" id="PTHR30137:SF8">
    <property type="entry name" value="BLR5498 PROTEIN"/>
    <property type="match status" value="1"/>
</dbReference>
<evidence type="ECO:0000259" key="3">
    <source>
        <dbReference type="Pfam" id="PF00296"/>
    </source>
</evidence>
<dbReference type="GO" id="GO:0005829">
    <property type="term" value="C:cytosol"/>
    <property type="evidence" value="ECO:0007669"/>
    <property type="project" value="TreeGrafter"/>
</dbReference>
<dbReference type="PANTHER" id="PTHR30137">
    <property type="entry name" value="LUCIFERASE-LIKE MONOOXYGENASE"/>
    <property type="match status" value="1"/>
</dbReference>
<evidence type="ECO:0000256" key="2">
    <source>
        <dbReference type="ARBA" id="ARBA00023033"/>
    </source>
</evidence>
<dbReference type="GO" id="GO:0004497">
    <property type="term" value="F:monooxygenase activity"/>
    <property type="evidence" value="ECO:0007669"/>
    <property type="project" value="UniProtKB-KW"/>
</dbReference>
<evidence type="ECO:0000313" key="4">
    <source>
        <dbReference type="EMBL" id="MQQ06893.1"/>
    </source>
</evidence>
<dbReference type="InterPro" id="IPR011251">
    <property type="entry name" value="Luciferase-like_dom"/>
</dbReference>
<dbReference type="InterPro" id="IPR050766">
    <property type="entry name" value="Bact_Lucif_Oxidored"/>
</dbReference>
<dbReference type="Pfam" id="PF00296">
    <property type="entry name" value="Bac_luciferase"/>
    <property type="match status" value="1"/>
</dbReference>
<comment type="caution">
    <text evidence="4">The sequence shown here is derived from an EMBL/GenBank/DDBJ whole genome shotgun (WGS) entry which is preliminary data.</text>
</comment>
<dbReference type="GO" id="GO:0016705">
    <property type="term" value="F:oxidoreductase activity, acting on paired donors, with incorporation or reduction of molecular oxygen"/>
    <property type="evidence" value="ECO:0007669"/>
    <property type="project" value="InterPro"/>
</dbReference>
<evidence type="ECO:0000256" key="1">
    <source>
        <dbReference type="ARBA" id="ARBA00023002"/>
    </source>
</evidence>
<protein>
    <submittedName>
        <fullName evidence="4">LLM class flavin-dependent oxidoreductase</fullName>
    </submittedName>
</protein>
<organism evidence="4 5">
    <name type="scientific">Tritonibacter litoralis</name>
    <dbReference type="NCBI Taxonomy" id="2662264"/>
    <lineage>
        <taxon>Bacteria</taxon>
        <taxon>Pseudomonadati</taxon>
        <taxon>Pseudomonadota</taxon>
        <taxon>Alphaproteobacteria</taxon>
        <taxon>Rhodobacterales</taxon>
        <taxon>Paracoccaceae</taxon>
        <taxon>Tritonibacter</taxon>
    </lineage>
</organism>
<evidence type="ECO:0000313" key="5">
    <source>
        <dbReference type="Proteomes" id="UP000444174"/>
    </source>
</evidence>
<sequence length="345" mass="39351">MKFSLFAHMERISSDEDQKQLYDEFVELCKIADKGGMHAVWTGEHHGMNFTISPNPMLNLVDIARQTTNVRLGTGTVIAPFWHPIRLAGEAAMTDIITDGRLDLGIARGAYSYEYERLMPGMDAWEAGQRMRELIPAVKALWKGDYAHEGEFHRFPKTTSSPKPIQAEGPPIWIAARDPNSHEFAVQQGCNVQVTPLWNGEPEIADLMKKFNDACSKFPEQPRPKIMLLLHTYVADSDEDSKEAAVELNRFYCYFGAWFMNKRDVDQGLIAPLTEAEIEAHPFYTPEAMERDLVIGTPEKVIERLRVYEALGYDEYAFWIDSSMSFERKKASLERFIKDVMPAFA</sequence>
<accession>A0A843YC40</accession>
<name>A0A843YC40_9RHOB</name>
<keyword evidence="2" id="KW-0503">Monooxygenase</keyword>
<proteinExistence type="predicted"/>
<dbReference type="RefSeq" id="WP_153213824.1">
    <property type="nucleotide sequence ID" value="NZ_WIBF01000001.1"/>
</dbReference>